<dbReference type="SUPFAM" id="SSF56784">
    <property type="entry name" value="HAD-like"/>
    <property type="match status" value="1"/>
</dbReference>
<dbReference type="Gene3D" id="3.40.50.1000">
    <property type="entry name" value="HAD superfamily/HAD-like"/>
    <property type="match status" value="1"/>
</dbReference>
<keyword evidence="1" id="KW-0378">Hydrolase</keyword>
<dbReference type="PANTHER" id="PTHR47478">
    <property type="match status" value="1"/>
</dbReference>
<dbReference type="RefSeq" id="WP_107296196.1">
    <property type="nucleotide sequence ID" value="NZ_PYMB01000001.1"/>
</dbReference>
<comment type="caution">
    <text evidence="1">The sequence shown here is derived from an EMBL/GenBank/DDBJ whole genome shotgun (WGS) entry which is preliminary data.</text>
</comment>
<reference evidence="1 2" key="1">
    <citation type="submission" date="2018-03" db="EMBL/GenBank/DDBJ databases">
        <title>Whole genome sequencing of Histamine producing bacteria.</title>
        <authorList>
            <person name="Butler K."/>
        </authorList>
    </citation>
    <scope>NUCLEOTIDE SEQUENCE [LARGE SCALE GENOMIC DNA]</scope>
    <source>
        <strain evidence="1 2">DSM 19138</strain>
    </source>
</reference>
<accession>A0A2T3NJ89</accession>
<dbReference type="InterPro" id="IPR036412">
    <property type="entry name" value="HAD-like_sf"/>
</dbReference>
<dbReference type="InterPro" id="IPR052550">
    <property type="entry name" value="Pyrimidine_5'-ntase_YjjG"/>
</dbReference>
<dbReference type="PANTHER" id="PTHR47478:SF1">
    <property type="entry name" value="PYRIMIDINE 5'-NUCLEOTIDASE YJJG"/>
    <property type="match status" value="1"/>
</dbReference>
<evidence type="ECO:0000313" key="1">
    <source>
        <dbReference type="EMBL" id="PSW15576.1"/>
    </source>
</evidence>
<proteinExistence type="predicted"/>
<dbReference type="Pfam" id="PF00702">
    <property type="entry name" value="Hydrolase"/>
    <property type="match status" value="1"/>
</dbReference>
<protein>
    <submittedName>
        <fullName evidence="1">Hydrolase</fullName>
    </submittedName>
</protein>
<dbReference type="AlphaFoldDB" id="A0A2T3NJ89"/>
<dbReference type="OrthoDB" id="6196267at2"/>
<dbReference type="GO" id="GO:0016787">
    <property type="term" value="F:hydrolase activity"/>
    <property type="evidence" value="ECO:0007669"/>
    <property type="project" value="UniProtKB-KW"/>
</dbReference>
<gene>
    <name evidence="1" type="ORF">C9J01_00735</name>
</gene>
<dbReference type="InterPro" id="IPR023214">
    <property type="entry name" value="HAD_sf"/>
</dbReference>
<name>A0A2T3NJ89_9GAMM</name>
<evidence type="ECO:0000313" key="2">
    <source>
        <dbReference type="Proteomes" id="UP000241346"/>
    </source>
</evidence>
<dbReference type="EMBL" id="PYMB01000001">
    <property type="protein sequence ID" value="PSW15576.1"/>
    <property type="molecule type" value="Genomic_DNA"/>
</dbReference>
<sequence length="156" mass="17412">MAKIYLFDWGDTLMVDFPQYQGPMCDWPEVDIVSGALETLCHLSEKAEIYVATNAEDSSVEEIQLAFARVGLAPFIKGYFCRANTGFAKGTARYFEQIALALNAEPQNITMVGDTLDKDILPAVEAGLSAVWYCPETLSRDNGKYRIIRTLEELTQ</sequence>
<organism evidence="1 2">
    <name type="scientific">Photobacterium rosenbergii</name>
    <dbReference type="NCBI Taxonomy" id="294936"/>
    <lineage>
        <taxon>Bacteria</taxon>
        <taxon>Pseudomonadati</taxon>
        <taxon>Pseudomonadota</taxon>
        <taxon>Gammaproteobacteria</taxon>
        <taxon>Vibrionales</taxon>
        <taxon>Vibrionaceae</taxon>
        <taxon>Photobacterium</taxon>
    </lineage>
</organism>
<dbReference type="Proteomes" id="UP000241346">
    <property type="component" value="Unassembled WGS sequence"/>
</dbReference>